<evidence type="ECO:0000313" key="3">
    <source>
        <dbReference type="EMBL" id="QKX57759.1"/>
    </source>
</evidence>
<gene>
    <name evidence="3" type="ORF">TRUGW13939_04879</name>
</gene>
<dbReference type="KEGG" id="trg:TRUGW13939_04879"/>
<feature type="compositionally biased region" description="Basic and acidic residues" evidence="1">
    <location>
        <begin position="189"/>
        <end position="203"/>
    </location>
</feature>
<dbReference type="EMBL" id="CP055900">
    <property type="protein sequence ID" value="QKX57759.1"/>
    <property type="molecule type" value="Genomic_DNA"/>
</dbReference>
<sequence>MRLSYLFTAFLAGLSIASPIPNPGPAGAAELEVRGHRGGGHGGHGGSGGKGGKGGNGGNGGSQPAGPKIVETEAYKAAHAKHSGLKENDWYYFTVKTPLGQSIPGDAETKTELQQLQHRLGFEHIAVVVGEVVYTESGKGKKHHTIKKDFKATQFDMVKSPENKTIVRSPNWSPQPQKTLAYGGTTTKSKAERAKKNIPKDWKEEHPEYNVDTNSCNDFVQNYIAHL</sequence>
<protein>
    <recommendedName>
        <fullName evidence="5">PPPDE domain-containing protein</fullName>
    </recommendedName>
</protein>
<reference evidence="4" key="1">
    <citation type="submission" date="2020-06" db="EMBL/GenBank/DDBJ databases">
        <title>A chromosome-scale genome assembly of Talaromyces rugulosus W13939.</title>
        <authorList>
            <person name="Wang B."/>
            <person name="Guo L."/>
            <person name="Ye K."/>
            <person name="Wang L."/>
        </authorList>
    </citation>
    <scope>NUCLEOTIDE SEQUENCE [LARGE SCALE GENOMIC DNA]</scope>
    <source>
        <strain evidence="4">W13939</strain>
    </source>
</reference>
<dbReference type="OrthoDB" id="4170853at2759"/>
<dbReference type="AlphaFoldDB" id="A0A7H8QUV2"/>
<organism evidence="3 4">
    <name type="scientific">Talaromyces rugulosus</name>
    <name type="common">Penicillium rugulosum</name>
    <dbReference type="NCBI Taxonomy" id="121627"/>
    <lineage>
        <taxon>Eukaryota</taxon>
        <taxon>Fungi</taxon>
        <taxon>Dikarya</taxon>
        <taxon>Ascomycota</taxon>
        <taxon>Pezizomycotina</taxon>
        <taxon>Eurotiomycetes</taxon>
        <taxon>Eurotiomycetidae</taxon>
        <taxon>Eurotiales</taxon>
        <taxon>Trichocomaceae</taxon>
        <taxon>Talaromyces</taxon>
        <taxon>Talaromyces sect. Islandici</taxon>
    </lineage>
</organism>
<accession>A0A7H8QUV2</accession>
<evidence type="ECO:0008006" key="5">
    <source>
        <dbReference type="Google" id="ProtNLM"/>
    </source>
</evidence>
<feature type="region of interest" description="Disordered" evidence="1">
    <location>
        <begin position="27"/>
        <end position="67"/>
    </location>
</feature>
<feature type="region of interest" description="Disordered" evidence="1">
    <location>
        <begin position="182"/>
        <end position="203"/>
    </location>
</feature>
<name>A0A7H8QUV2_TALRU</name>
<feature type="signal peptide" evidence="2">
    <location>
        <begin position="1"/>
        <end position="17"/>
    </location>
</feature>
<keyword evidence="4" id="KW-1185">Reference proteome</keyword>
<feature type="chain" id="PRO_5028880710" description="PPPDE domain-containing protein" evidence="2">
    <location>
        <begin position="18"/>
        <end position="227"/>
    </location>
</feature>
<evidence type="ECO:0000256" key="1">
    <source>
        <dbReference type="SAM" id="MobiDB-lite"/>
    </source>
</evidence>
<dbReference type="GeneID" id="55992377"/>
<dbReference type="Proteomes" id="UP000509510">
    <property type="component" value="Chromosome III"/>
</dbReference>
<evidence type="ECO:0000256" key="2">
    <source>
        <dbReference type="SAM" id="SignalP"/>
    </source>
</evidence>
<evidence type="ECO:0000313" key="4">
    <source>
        <dbReference type="Proteomes" id="UP000509510"/>
    </source>
</evidence>
<feature type="compositionally biased region" description="Gly residues" evidence="1">
    <location>
        <begin position="40"/>
        <end position="63"/>
    </location>
</feature>
<dbReference type="RefSeq" id="XP_035343937.1">
    <property type="nucleotide sequence ID" value="XM_035488044.1"/>
</dbReference>
<proteinExistence type="predicted"/>
<keyword evidence="2" id="KW-0732">Signal</keyword>